<dbReference type="PANTHER" id="PTHR45641">
    <property type="entry name" value="TETRATRICOPEPTIDE REPEAT PROTEIN (AFU_ORTHOLOGUE AFUA_6G03870)"/>
    <property type="match status" value="1"/>
</dbReference>
<keyword evidence="3" id="KW-0175">Coiled coil</keyword>
<dbReference type="SUPFAM" id="SSF48452">
    <property type="entry name" value="TPR-like"/>
    <property type="match status" value="2"/>
</dbReference>
<keyword evidence="2" id="KW-0802">TPR repeat</keyword>
<gene>
    <name evidence="4" type="ORF">S12H4_34827</name>
</gene>
<name>X1TRJ0_9ZZZZ</name>
<feature type="non-terminal residue" evidence="4">
    <location>
        <position position="1"/>
    </location>
</feature>
<dbReference type="SMART" id="SM00028">
    <property type="entry name" value="TPR"/>
    <property type="match status" value="3"/>
</dbReference>
<feature type="non-terminal residue" evidence="4">
    <location>
        <position position="272"/>
    </location>
</feature>
<reference evidence="4" key="1">
    <citation type="journal article" date="2014" name="Front. Microbiol.">
        <title>High frequency of phylogenetically diverse reductive dehalogenase-homologous genes in deep subseafloor sedimentary metagenomes.</title>
        <authorList>
            <person name="Kawai M."/>
            <person name="Futagami T."/>
            <person name="Toyoda A."/>
            <person name="Takaki Y."/>
            <person name="Nishi S."/>
            <person name="Hori S."/>
            <person name="Arai W."/>
            <person name="Tsubouchi T."/>
            <person name="Morono Y."/>
            <person name="Uchiyama I."/>
            <person name="Ito T."/>
            <person name="Fujiyama A."/>
            <person name="Inagaki F."/>
            <person name="Takami H."/>
        </authorList>
    </citation>
    <scope>NUCLEOTIDE SEQUENCE</scope>
    <source>
        <strain evidence="4">Expedition CK06-06</strain>
    </source>
</reference>
<evidence type="ECO:0000313" key="4">
    <source>
        <dbReference type="EMBL" id="GAI93956.1"/>
    </source>
</evidence>
<keyword evidence="1" id="KW-0677">Repeat</keyword>
<sequence>ELEKSLQNYQKALDLVEELEDEKDKSNGKMVTFYCIGCVYIELAQWKDAQKYLEDSLKESVKLGDDLQKVDTLSSISIIYLQLNKPKIAIEKMFQSIQAYHEALKVRTLKDFPTDYAKSQFNLGNTFRIFAEVENTPENCEKAILAYHEALKVYTLESFPMDYAGTQNNIGIAYFHLAEVENEAENCEKAIQAYHKALKVRTLKDFPWNYAMTQNNLGNAYHTLARFESRVENCTKSIQACHEALKVYTLENYFMQYATVQNTLGNAYNTLA</sequence>
<protein>
    <recommendedName>
        <fullName evidence="5">MalT-like TPR region domain-containing protein</fullName>
    </recommendedName>
</protein>
<evidence type="ECO:0000256" key="1">
    <source>
        <dbReference type="ARBA" id="ARBA00022737"/>
    </source>
</evidence>
<accession>X1TRJ0</accession>
<evidence type="ECO:0000256" key="3">
    <source>
        <dbReference type="SAM" id="Coils"/>
    </source>
</evidence>
<comment type="caution">
    <text evidence="4">The sequence shown here is derived from an EMBL/GenBank/DDBJ whole genome shotgun (WGS) entry which is preliminary data.</text>
</comment>
<evidence type="ECO:0000256" key="2">
    <source>
        <dbReference type="ARBA" id="ARBA00022803"/>
    </source>
</evidence>
<feature type="coiled-coil region" evidence="3">
    <location>
        <begin position="2"/>
        <end position="29"/>
    </location>
</feature>
<organism evidence="4">
    <name type="scientific">marine sediment metagenome</name>
    <dbReference type="NCBI Taxonomy" id="412755"/>
    <lineage>
        <taxon>unclassified sequences</taxon>
        <taxon>metagenomes</taxon>
        <taxon>ecological metagenomes</taxon>
    </lineage>
</organism>
<dbReference type="Gene3D" id="1.25.40.10">
    <property type="entry name" value="Tetratricopeptide repeat domain"/>
    <property type="match status" value="2"/>
</dbReference>
<dbReference type="AlphaFoldDB" id="X1TRJ0"/>
<proteinExistence type="predicted"/>
<dbReference type="InterPro" id="IPR019734">
    <property type="entry name" value="TPR_rpt"/>
</dbReference>
<evidence type="ECO:0008006" key="5">
    <source>
        <dbReference type="Google" id="ProtNLM"/>
    </source>
</evidence>
<dbReference type="EMBL" id="BARW01020638">
    <property type="protein sequence ID" value="GAI93956.1"/>
    <property type="molecule type" value="Genomic_DNA"/>
</dbReference>
<dbReference type="InterPro" id="IPR011990">
    <property type="entry name" value="TPR-like_helical_dom_sf"/>
</dbReference>